<organism evidence="3 4">
    <name type="scientific">Ktedonosporobacter rubrisoli</name>
    <dbReference type="NCBI Taxonomy" id="2509675"/>
    <lineage>
        <taxon>Bacteria</taxon>
        <taxon>Bacillati</taxon>
        <taxon>Chloroflexota</taxon>
        <taxon>Ktedonobacteria</taxon>
        <taxon>Ktedonobacterales</taxon>
        <taxon>Ktedonosporobacteraceae</taxon>
        <taxon>Ktedonosporobacter</taxon>
    </lineage>
</organism>
<comment type="similarity">
    <text evidence="1">Belongs to the AHA1 family.</text>
</comment>
<dbReference type="Proteomes" id="UP000290365">
    <property type="component" value="Chromosome"/>
</dbReference>
<name>A0A4P6K6H3_KTERU</name>
<evidence type="ECO:0000313" key="4">
    <source>
        <dbReference type="Proteomes" id="UP000290365"/>
    </source>
</evidence>
<dbReference type="Pfam" id="PF08327">
    <property type="entry name" value="AHSA1"/>
    <property type="match status" value="1"/>
</dbReference>
<proteinExistence type="inferred from homology"/>
<gene>
    <name evidence="3" type="ORF">EPA93_27060</name>
</gene>
<dbReference type="RefSeq" id="WP_129894666.1">
    <property type="nucleotide sequence ID" value="NZ_CP035758.1"/>
</dbReference>
<dbReference type="EMBL" id="CP035758">
    <property type="protein sequence ID" value="QBD83603.1"/>
    <property type="molecule type" value="Genomic_DNA"/>
</dbReference>
<reference evidence="3 4" key="1">
    <citation type="submission" date="2019-01" db="EMBL/GenBank/DDBJ databases">
        <title>Ktedonosporobacter rubrisoli SCAWS-G2.</title>
        <authorList>
            <person name="Huang Y."/>
            <person name="Yan B."/>
        </authorList>
    </citation>
    <scope>NUCLEOTIDE SEQUENCE [LARGE SCALE GENOMIC DNA]</scope>
    <source>
        <strain evidence="3 4">SCAWS-G2</strain>
    </source>
</reference>
<dbReference type="OrthoDB" id="118413at2"/>
<accession>A0A4P6K6H3</accession>
<protein>
    <submittedName>
        <fullName evidence="3">SRPBCC domain-containing protein</fullName>
    </submittedName>
</protein>
<dbReference type="InterPro" id="IPR013538">
    <property type="entry name" value="ASHA1/2-like_C"/>
</dbReference>
<dbReference type="KEGG" id="kbs:EPA93_27060"/>
<dbReference type="Gene3D" id="3.30.530.20">
    <property type="match status" value="1"/>
</dbReference>
<dbReference type="InterPro" id="IPR023393">
    <property type="entry name" value="START-like_dom_sf"/>
</dbReference>
<feature type="domain" description="Activator of Hsp90 ATPase homologue 1/2-like C-terminal" evidence="2">
    <location>
        <begin position="21"/>
        <end position="158"/>
    </location>
</feature>
<sequence>MNTDTVEQTEQELIFTRLLAAPREVAFAVFTTSEHLAQWWGPKDWTLPVCTIDFRPGGVWHFCLRSATGQEETWVKAVYREIVKPELIVFTEIFADAQGNVVDELPERLITVTFAEHQGKTKLTICIRYASAAVLQTVLAMGAIQGFKEGWDRLEAYLTRLHGK</sequence>
<evidence type="ECO:0000259" key="2">
    <source>
        <dbReference type="Pfam" id="PF08327"/>
    </source>
</evidence>
<keyword evidence="4" id="KW-1185">Reference proteome</keyword>
<dbReference type="SUPFAM" id="SSF55961">
    <property type="entry name" value="Bet v1-like"/>
    <property type="match status" value="1"/>
</dbReference>
<evidence type="ECO:0000256" key="1">
    <source>
        <dbReference type="ARBA" id="ARBA00006817"/>
    </source>
</evidence>
<dbReference type="AlphaFoldDB" id="A0A4P6K6H3"/>
<evidence type="ECO:0000313" key="3">
    <source>
        <dbReference type="EMBL" id="QBD83603.1"/>
    </source>
</evidence>